<dbReference type="OrthoDB" id="1747743at2759"/>
<accession>A0A371IAQ7</accession>
<reference evidence="1" key="1">
    <citation type="submission" date="2018-05" db="EMBL/GenBank/DDBJ databases">
        <title>Draft genome of Mucuna pruriens seed.</title>
        <authorList>
            <person name="Nnadi N.E."/>
            <person name="Vos R."/>
            <person name="Hasami M.H."/>
            <person name="Devisetty U.K."/>
            <person name="Aguiy J.C."/>
        </authorList>
    </citation>
    <scope>NUCLEOTIDE SEQUENCE [LARGE SCALE GENOMIC DNA]</scope>
    <source>
        <strain evidence="1">JCA_2017</strain>
    </source>
</reference>
<gene>
    <name evidence="1" type="ORF">CR513_03114</name>
</gene>
<dbReference type="EMBL" id="QJKJ01000525">
    <property type="protein sequence ID" value="RDY12142.1"/>
    <property type="molecule type" value="Genomic_DNA"/>
</dbReference>
<name>A0A371IAQ7_MUCPR</name>
<protein>
    <recommendedName>
        <fullName evidence="3">Retrotransposon gag domain-containing protein</fullName>
    </recommendedName>
</protein>
<dbReference type="Proteomes" id="UP000257109">
    <property type="component" value="Unassembled WGS sequence"/>
</dbReference>
<evidence type="ECO:0000313" key="2">
    <source>
        <dbReference type="Proteomes" id="UP000257109"/>
    </source>
</evidence>
<sequence>MRERFVSSFYTRDLYIKLQRLYQEFRSVEEYFKEIENLKEPLWLDFCMALIEKFKMLNCIIIPLCLHWFTKP</sequence>
<proteinExistence type="predicted"/>
<evidence type="ECO:0008006" key="3">
    <source>
        <dbReference type="Google" id="ProtNLM"/>
    </source>
</evidence>
<dbReference type="AlphaFoldDB" id="A0A371IAQ7"/>
<comment type="caution">
    <text evidence="1">The sequence shown here is derived from an EMBL/GenBank/DDBJ whole genome shotgun (WGS) entry which is preliminary data.</text>
</comment>
<keyword evidence="2" id="KW-1185">Reference proteome</keyword>
<evidence type="ECO:0000313" key="1">
    <source>
        <dbReference type="EMBL" id="RDY12142.1"/>
    </source>
</evidence>
<organism evidence="1 2">
    <name type="scientific">Mucuna pruriens</name>
    <name type="common">Velvet bean</name>
    <name type="synonym">Dolichos pruriens</name>
    <dbReference type="NCBI Taxonomy" id="157652"/>
    <lineage>
        <taxon>Eukaryota</taxon>
        <taxon>Viridiplantae</taxon>
        <taxon>Streptophyta</taxon>
        <taxon>Embryophyta</taxon>
        <taxon>Tracheophyta</taxon>
        <taxon>Spermatophyta</taxon>
        <taxon>Magnoliopsida</taxon>
        <taxon>eudicotyledons</taxon>
        <taxon>Gunneridae</taxon>
        <taxon>Pentapetalae</taxon>
        <taxon>rosids</taxon>
        <taxon>fabids</taxon>
        <taxon>Fabales</taxon>
        <taxon>Fabaceae</taxon>
        <taxon>Papilionoideae</taxon>
        <taxon>50 kb inversion clade</taxon>
        <taxon>NPAAA clade</taxon>
        <taxon>indigoferoid/millettioid clade</taxon>
        <taxon>Phaseoleae</taxon>
        <taxon>Mucuna</taxon>
    </lineage>
</organism>
<feature type="non-terminal residue" evidence="1">
    <location>
        <position position="1"/>
    </location>
</feature>